<dbReference type="PANTHER" id="PTHR45768">
    <property type="entry name" value="E3 UBIQUITIN-PROTEIN LIGASE RNF13-LIKE"/>
    <property type="match status" value="1"/>
</dbReference>
<dbReference type="Gene3D" id="3.30.40.10">
    <property type="entry name" value="Zinc/RING finger domain, C3HC4 (zinc finger)"/>
    <property type="match status" value="1"/>
</dbReference>
<dbReference type="AlphaFoldDB" id="A0A5J9U6Z3"/>
<dbReference type="OrthoDB" id="8062037at2759"/>
<evidence type="ECO:0000256" key="1">
    <source>
        <dbReference type="ARBA" id="ARBA00004167"/>
    </source>
</evidence>
<dbReference type="InterPro" id="IPR001841">
    <property type="entry name" value="Znf_RING"/>
</dbReference>
<dbReference type="CDD" id="cd16448">
    <property type="entry name" value="RING-H2"/>
    <property type="match status" value="1"/>
</dbReference>
<keyword evidence="8" id="KW-0862">Zinc</keyword>
<feature type="compositionally biased region" description="Basic and acidic residues" evidence="13">
    <location>
        <begin position="499"/>
        <end position="515"/>
    </location>
</feature>
<feature type="region of interest" description="Disordered" evidence="13">
    <location>
        <begin position="93"/>
        <end position="113"/>
    </location>
</feature>
<reference evidence="16 17" key="1">
    <citation type="journal article" date="2019" name="Sci. Rep.">
        <title>A high-quality genome of Eragrostis curvula grass provides insights into Poaceae evolution and supports new strategies to enhance forage quality.</title>
        <authorList>
            <person name="Carballo J."/>
            <person name="Santos B.A.C.M."/>
            <person name="Zappacosta D."/>
            <person name="Garbus I."/>
            <person name="Selva J.P."/>
            <person name="Gallo C.A."/>
            <person name="Diaz A."/>
            <person name="Albertini E."/>
            <person name="Caccamo M."/>
            <person name="Echenique V."/>
        </authorList>
    </citation>
    <scope>NUCLEOTIDE SEQUENCE [LARGE SCALE GENOMIC DNA]</scope>
    <source>
        <strain evidence="17">cv. Victoria</strain>
        <tissue evidence="16">Leaf</tissue>
    </source>
</reference>
<evidence type="ECO:0000256" key="4">
    <source>
        <dbReference type="ARBA" id="ARBA00022692"/>
    </source>
</evidence>
<keyword evidence="7" id="KW-0833">Ubl conjugation pathway</keyword>
<evidence type="ECO:0000313" key="16">
    <source>
        <dbReference type="EMBL" id="TVU18921.1"/>
    </source>
</evidence>
<keyword evidence="9 14" id="KW-1133">Transmembrane helix</keyword>
<comment type="pathway">
    <text evidence="2">Protein modification; protein ubiquitination.</text>
</comment>
<gene>
    <name evidence="16" type="ORF">EJB05_35041</name>
</gene>
<dbReference type="SUPFAM" id="SSF57850">
    <property type="entry name" value="RING/U-box"/>
    <property type="match status" value="1"/>
</dbReference>
<evidence type="ECO:0000256" key="2">
    <source>
        <dbReference type="ARBA" id="ARBA00004906"/>
    </source>
</evidence>
<organism evidence="16 17">
    <name type="scientific">Eragrostis curvula</name>
    <name type="common">weeping love grass</name>
    <dbReference type="NCBI Taxonomy" id="38414"/>
    <lineage>
        <taxon>Eukaryota</taxon>
        <taxon>Viridiplantae</taxon>
        <taxon>Streptophyta</taxon>
        <taxon>Embryophyta</taxon>
        <taxon>Tracheophyta</taxon>
        <taxon>Spermatophyta</taxon>
        <taxon>Magnoliopsida</taxon>
        <taxon>Liliopsida</taxon>
        <taxon>Poales</taxon>
        <taxon>Poaceae</taxon>
        <taxon>PACMAD clade</taxon>
        <taxon>Chloridoideae</taxon>
        <taxon>Eragrostideae</taxon>
        <taxon>Eragrostidinae</taxon>
        <taxon>Eragrostis</taxon>
    </lineage>
</organism>
<feature type="domain" description="RING-type" evidence="15">
    <location>
        <begin position="295"/>
        <end position="339"/>
    </location>
</feature>
<dbReference type="EMBL" id="RWGY01000029">
    <property type="protein sequence ID" value="TVU18921.1"/>
    <property type="molecule type" value="Genomic_DNA"/>
</dbReference>
<feature type="non-terminal residue" evidence="16">
    <location>
        <position position="1"/>
    </location>
</feature>
<evidence type="ECO:0000256" key="14">
    <source>
        <dbReference type="SAM" id="Phobius"/>
    </source>
</evidence>
<feature type="region of interest" description="Disordered" evidence="13">
    <location>
        <begin position="491"/>
        <end position="515"/>
    </location>
</feature>
<evidence type="ECO:0000256" key="7">
    <source>
        <dbReference type="ARBA" id="ARBA00022786"/>
    </source>
</evidence>
<keyword evidence="3" id="KW-0808">Transferase</keyword>
<dbReference type="PANTHER" id="PTHR45768:SF15">
    <property type="entry name" value="OS05G0352750 PROTEIN"/>
    <property type="match status" value="1"/>
</dbReference>
<keyword evidence="10 14" id="KW-0472">Membrane</keyword>
<comment type="similarity">
    <text evidence="11">Belongs to the RING-type zinc finger family. ATL subfamily.</text>
</comment>
<accession>A0A5J9U6Z3</accession>
<evidence type="ECO:0000256" key="9">
    <source>
        <dbReference type="ARBA" id="ARBA00022989"/>
    </source>
</evidence>
<dbReference type="GO" id="GO:0016020">
    <property type="term" value="C:membrane"/>
    <property type="evidence" value="ECO:0007669"/>
    <property type="project" value="UniProtKB-SubCell"/>
</dbReference>
<feature type="region of interest" description="Disordered" evidence="13">
    <location>
        <begin position="53"/>
        <end position="80"/>
    </location>
</feature>
<keyword evidence="17" id="KW-1185">Reference proteome</keyword>
<dbReference type="Pfam" id="PF13639">
    <property type="entry name" value="zf-RING_2"/>
    <property type="match status" value="1"/>
</dbReference>
<dbReference type="Gramene" id="TVU18921">
    <property type="protein sequence ID" value="TVU18921"/>
    <property type="gene ID" value="EJB05_35041"/>
</dbReference>
<evidence type="ECO:0000256" key="11">
    <source>
        <dbReference type="ARBA" id="ARBA00024209"/>
    </source>
</evidence>
<dbReference type="InterPro" id="IPR013083">
    <property type="entry name" value="Znf_RING/FYVE/PHD"/>
</dbReference>
<dbReference type="SMART" id="SM01197">
    <property type="entry name" value="FANCL_C"/>
    <property type="match status" value="1"/>
</dbReference>
<dbReference type="SMART" id="SM00184">
    <property type="entry name" value="RING"/>
    <property type="match status" value="1"/>
</dbReference>
<evidence type="ECO:0000256" key="6">
    <source>
        <dbReference type="ARBA" id="ARBA00022771"/>
    </source>
</evidence>
<keyword evidence="4 14" id="KW-0812">Transmembrane</keyword>
<evidence type="ECO:0000256" key="8">
    <source>
        <dbReference type="ARBA" id="ARBA00022833"/>
    </source>
</evidence>
<evidence type="ECO:0000256" key="13">
    <source>
        <dbReference type="SAM" id="MobiDB-lite"/>
    </source>
</evidence>
<keyword evidence="6 12" id="KW-0863">Zinc-finger</keyword>
<evidence type="ECO:0000313" key="17">
    <source>
        <dbReference type="Proteomes" id="UP000324897"/>
    </source>
</evidence>
<comment type="caution">
    <text evidence="16">The sequence shown here is derived from an EMBL/GenBank/DDBJ whole genome shotgun (WGS) entry which is preliminary data.</text>
</comment>
<dbReference type="Proteomes" id="UP000324897">
    <property type="component" value="Chromosome 7"/>
</dbReference>
<evidence type="ECO:0000256" key="12">
    <source>
        <dbReference type="PROSITE-ProRule" id="PRU00175"/>
    </source>
</evidence>
<dbReference type="GO" id="GO:0008270">
    <property type="term" value="F:zinc ion binding"/>
    <property type="evidence" value="ECO:0007669"/>
    <property type="project" value="UniProtKB-KW"/>
</dbReference>
<proteinExistence type="inferred from homology"/>
<keyword evidence="5" id="KW-0479">Metal-binding</keyword>
<comment type="subcellular location">
    <subcellularLocation>
        <location evidence="1">Membrane</location>
        <topology evidence="1">Single-pass membrane protein</topology>
    </subcellularLocation>
</comment>
<dbReference type="GO" id="GO:0016567">
    <property type="term" value="P:protein ubiquitination"/>
    <property type="evidence" value="ECO:0007669"/>
    <property type="project" value="TreeGrafter"/>
</dbReference>
<sequence length="530" mass="56129">RDFSLPGWHLLRCRAPFRNPNPKALFLLLAFSPIPHRLRFVRLLFGVSPPESPTAGNGAAAHLRRPSPLPASVRRRRDPSSSSYRFATAWPDVSASSSTPSAADVSDMLPGPPLQPPPTPVLIGLSSVPSPSPPGPQSLSIGSSLAIVVVIIIATATVTICIVLLRRGCRRHRRLSCSSLSPRCSFSPMASFSSLSAESEVPSGGSAAGMSSLEMVVVPSARKEASKALGSASVSRSAEGPVKGTELAAASSAVAVTGMSGVLVPSAPPLPEVERLILELLARPPPVTKPRSTVCLICNHEFLPTDVPLILTVCSHVFHQPCIITWLRRTISPCCPFCHASITIPSRDKTSFCSDQYDIESQMLVPATPGDEVAEAVGGSRGWLRSSLDRLSGSLMGCSSNRATAVVVPISSRRTTGSCSLSSSGRLGNDSHCVEEQLAPSVPLGEEVSEAPGGSRRWLRSSLAALSGSWSGFSNRSDAMVLPVYLKADTMGSSGHSSTDSRSRRWDLEAATPKPERPSVFDNIRWFFGS</sequence>
<feature type="transmembrane region" description="Helical" evidence="14">
    <location>
        <begin position="141"/>
        <end position="165"/>
    </location>
</feature>
<evidence type="ECO:0000259" key="15">
    <source>
        <dbReference type="PROSITE" id="PS50089"/>
    </source>
</evidence>
<protein>
    <recommendedName>
        <fullName evidence="15">RING-type domain-containing protein</fullName>
    </recommendedName>
</protein>
<evidence type="ECO:0000256" key="3">
    <source>
        <dbReference type="ARBA" id="ARBA00022679"/>
    </source>
</evidence>
<evidence type="ECO:0000256" key="5">
    <source>
        <dbReference type="ARBA" id="ARBA00022723"/>
    </source>
</evidence>
<dbReference type="PROSITE" id="PS50089">
    <property type="entry name" value="ZF_RING_2"/>
    <property type="match status" value="1"/>
</dbReference>
<evidence type="ECO:0000256" key="10">
    <source>
        <dbReference type="ARBA" id="ARBA00023136"/>
    </source>
</evidence>
<name>A0A5J9U6Z3_9POAL</name>
<dbReference type="GO" id="GO:0016740">
    <property type="term" value="F:transferase activity"/>
    <property type="evidence" value="ECO:0007669"/>
    <property type="project" value="UniProtKB-KW"/>
</dbReference>